<evidence type="ECO:0000256" key="5">
    <source>
        <dbReference type="ARBA" id="ARBA00023136"/>
    </source>
</evidence>
<comment type="subcellular location">
    <subcellularLocation>
        <location evidence="1">Membrane</location>
        <topology evidence="1">Multi-pass membrane protein</topology>
    </subcellularLocation>
</comment>
<keyword evidence="4 6" id="KW-1133">Transmembrane helix</keyword>
<dbReference type="PANTHER" id="PTHR33596">
    <property type="entry name" value="COLD-REGULATED 413 PLASMA MEMBRANE PROTEIN 2"/>
    <property type="match status" value="1"/>
</dbReference>
<reference evidence="7 8" key="1">
    <citation type="submission" date="2020-04" db="EMBL/GenBank/DDBJ databases">
        <title>Plant Genome Project.</title>
        <authorList>
            <person name="Zhang R.-G."/>
        </authorList>
    </citation>
    <scope>NUCLEOTIDE SEQUENCE [LARGE SCALE GENOMIC DNA]</scope>
    <source>
        <strain evidence="7">YNK0</strain>
        <tissue evidence="7">Leaf</tissue>
    </source>
</reference>
<evidence type="ECO:0000256" key="6">
    <source>
        <dbReference type="SAM" id="Phobius"/>
    </source>
</evidence>
<comment type="similarity">
    <text evidence="2">Belongs to the Cold-regulated 413 protein family.</text>
</comment>
<comment type="caution">
    <text evidence="7">The sequence shown here is derived from an EMBL/GenBank/DDBJ whole genome shotgun (WGS) entry which is preliminary data.</text>
</comment>
<evidence type="ECO:0000256" key="1">
    <source>
        <dbReference type="ARBA" id="ARBA00004141"/>
    </source>
</evidence>
<keyword evidence="8" id="KW-1185">Reference proteome</keyword>
<feature type="transmembrane region" description="Helical" evidence="6">
    <location>
        <begin position="159"/>
        <end position="178"/>
    </location>
</feature>
<gene>
    <name evidence="7" type="ORF">HHK36_003140</name>
</gene>
<evidence type="ECO:0000313" key="7">
    <source>
        <dbReference type="EMBL" id="KAF8410608.1"/>
    </source>
</evidence>
<dbReference type="Proteomes" id="UP000655225">
    <property type="component" value="Unassembled WGS sequence"/>
</dbReference>
<keyword evidence="3 6" id="KW-0812">Transmembrane</keyword>
<evidence type="ECO:0000256" key="3">
    <source>
        <dbReference type="ARBA" id="ARBA00022692"/>
    </source>
</evidence>
<dbReference type="OrthoDB" id="1887731at2759"/>
<dbReference type="InterPro" id="IPR008892">
    <property type="entry name" value="COR413"/>
</dbReference>
<feature type="transmembrane region" description="Helical" evidence="6">
    <location>
        <begin position="221"/>
        <end position="240"/>
    </location>
</feature>
<accession>A0A835DND7</accession>
<dbReference type="PANTHER" id="PTHR33596:SF23">
    <property type="entry name" value="COLD-REGULATED 413 PLASMA MEMBRANE PROTEIN 2"/>
    <property type="match status" value="1"/>
</dbReference>
<evidence type="ECO:0000256" key="4">
    <source>
        <dbReference type="ARBA" id="ARBA00022989"/>
    </source>
</evidence>
<dbReference type="AlphaFoldDB" id="A0A835DND7"/>
<dbReference type="GO" id="GO:0016020">
    <property type="term" value="C:membrane"/>
    <property type="evidence" value="ECO:0007669"/>
    <property type="project" value="UniProtKB-SubCell"/>
</dbReference>
<feature type="transmembrane region" description="Helical" evidence="6">
    <location>
        <begin position="184"/>
        <end position="200"/>
    </location>
</feature>
<keyword evidence="5 6" id="KW-0472">Membrane</keyword>
<dbReference type="Pfam" id="PF05562">
    <property type="entry name" value="WCOR413"/>
    <property type="match status" value="2"/>
</dbReference>
<name>A0A835DND7_TETSI</name>
<organism evidence="7 8">
    <name type="scientific">Tetracentron sinense</name>
    <name type="common">Spur-leaf</name>
    <dbReference type="NCBI Taxonomy" id="13715"/>
    <lineage>
        <taxon>Eukaryota</taxon>
        <taxon>Viridiplantae</taxon>
        <taxon>Streptophyta</taxon>
        <taxon>Embryophyta</taxon>
        <taxon>Tracheophyta</taxon>
        <taxon>Spermatophyta</taxon>
        <taxon>Magnoliopsida</taxon>
        <taxon>Trochodendrales</taxon>
        <taxon>Trochodendraceae</taxon>
        <taxon>Tetracentron</taxon>
    </lineage>
</organism>
<evidence type="ECO:0000313" key="8">
    <source>
        <dbReference type="Proteomes" id="UP000655225"/>
    </source>
</evidence>
<protein>
    <submittedName>
        <fullName evidence="7">Uncharacterized protein</fullName>
    </submittedName>
</protein>
<proteinExistence type="inferred from homology"/>
<dbReference type="EMBL" id="JABCRI010000002">
    <property type="protein sequence ID" value="KAF8410608.1"/>
    <property type="molecule type" value="Genomic_DNA"/>
</dbReference>
<feature type="transmembrane region" description="Helical" evidence="6">
    <location>
        <begin position="49"/>
        <end position="67"/>
    </location>
</feature>
<evidence type="ECO:0000256" key="2">
    <source>
        <dbReference type="ARBA" id="ARBA00005852"/>
    </source>
</evidence>
<sequence length="241" mass="27017">MGRIEYLNLAMKTDPETINLFNSDTKEIAVKKLANHAVKLGGLGFGTSFLKWVASLAAIFLFIDIWKHNELFVDLGSNKLEDEHVDFTFSPLYFLQSSFHIVQLVQRRGRKMDCFHCSCTTSLLPTTLPRSKLSIGDHLRVTHEVINPIPCAFAACADWLEMPGSLILLLVVAPSFFAHTLRDSWVSVVICLIIGCYLLQEHIRASGGFRNSFTQSHGISNTLGIVLLLVYPVWALVLHFL</sequence>